<keyword evidence="5" id="KW-1185">Reference proteome</keyword>
<evidence type="ECO:0000256" key="2">
    <source>
        <dbReference type="SAM" id="Phobius"/>
    </source>
</evidence>
<proteinExistence type="predicted"/>
<evidence type="ECO:0000259" key="3">
    <source>
        <dbReference type="Pfam" id="PF01551"/>
    </source>
</evidence>
<reference evidence="4 5" key="1">
    <citation type="submission" date="2019-11" db="EMBL/GenBank/DDBJ databases">
        <authorList>
            <person name="Zheng R.K."/>
            <person name="Sun C.M."/>
        </authorList>
    </citation>
    <scope>NUCLEOTIDE SEQUENCE [LARGE SCALE GENOMIC DNA]</scope>
    <source>
        <strain evidence="4 5">WC007</strain>
    </source>
</reference>
<keyword evidence="2" id="KW-1133">Transmembrane helix</keyword>
<dbReference type="AlphaFoldDB" id="A0A6I6JX62"/>
<name>A0A6I6JX62_9BACT</name>
<accession>A0A6I6JX62</accession>
<evidence type="ECO:0000313" key="4">
    <source>
        <dbReference type="EMBL" id="QGY44747.1"/>
    </source>
</evidence>
<dbReference type="InterPro" id="IPR016047">
    <property type="entry name" value="M23ase_b-sheet_dom"/>
</dbReference>
<feature type="transmembrane region" description="Helical" evidence="2">
    <location>
        <begin position="43"/>
        <end position="63"/>
    </location>
</feature>
<gene>
    <name evidence="4" type="ORF">GM418_14035</name>
</gene>
<evidence type="ECO:0000256" key="1">
    <source>
        <dbReference type="ARBA" id="ARBA00022729"/>
    </source>
</evidence>
<dbReference type="Pfam" id="PF01551">
    <property type="entry name" value="Peptidase_M23"/>
    <property type="match status" value="1"/>
</dbReference>
<keyword evidence="1" id="KW-0732">Signal</keyword>
<keyword evidence="2" id="KW-0812">Transmembrane</keyword>
<dbReference type="GO" id="GO:0004222">
    <property type="term" value="F:metalloendopeptidase activity"/>
    <property type="evidence" value="ECO:0007669"/>
    <property type="project" value="TreeGrafter"/>
</dbReference>
<dbReference type="Proteomes" id="UP000428260">
    <property type="component" value="Chromosome"/>
</dbReference>
<dbReference type="Gene3D" id="2.70.70.10">
    <property type="entry name" value="Glucose Permease (Domain IIA)"/>
    <property type="match status" value="1"/>
</dbReference>
<evidence type="ECO:0000313" key="5">
    <source>
        <dbReference type="Proteomes" id="UP000428260"/>
    </source>
</evidence>
<dbReference type="PANTHER" id="PTHR21666">
    <property type="entry name" value="PEPTIDASE-RELATED"/>
    <property type="match status" value="1"/>
</dbReference>
<dbReference type="CDD" id="cd12797">
    <property type="entry name" value="M23_peptidase"/>
    <property type="match status" value="1"/>
</dbReference>
<keyword evidence="2" id="KW-0472">Membrane</keyword>
<feature type="domain" description="M23ase beta-sheet core" evidence="3">
    <location>
        <begin position="187"/>
        <end position="282"/>
    </location>
</feature>
<dbReference type="EMBL" id="CP046401">
    <property type="protein sequence ID" value="QGY44747.1"/>
    <property type="molecule type" value="Genomic_DNA"/>
</dbReference>
<organism evidence="4 5">
    <name type="scientific">Maribellus comscasis</name>
    <dbReference type="NCBI Taxonomy" id="2681766"/>
    <lineage>
        <taxon>Bacteria</taxon>
        <taxon>Pseudomonadati</taxon>
        <taxon>Bacteroidota</taxon>
        <taxon>Bacteroidia</taxon>
        <taxon>Marinilabiliales</taxon>
        <taxon>Prolixibacteraceae</taxon>
        <taxon>Maribellus</taxon>
    </lineage>
</organism>
<dbReference type="RefSeq" id="WP_158867350.1">
    <property type="nucleotide sequence ID" value="NZ_CP046401.1"/>
</dbReference>
<dbReference type="InterPro" id="IPR050570">
    <property type="entry name" value="Cell_wall_metabolism_enzyme"/>
</dbReference>
<dbReference type="KEGG" id="mcos:GM418_14035"/>
<sequence length="288" mass="32688">MVEEQNKKEKKFIRKIRDQYRLIIYNDTTFQSVWSTKLSRLKVFTITSLLSAVIVVLVILLIATTGLREYIPGYPKAEYRQMLVRSALQVDSLETELKKRDEFFKGIQAIVSGEVPEDNLIIETEVEPNEIEFQEYNHDSVFQDKLLAEQLSLSIQNNENKNTGLSQIHFFVPLEGVVSNQFDAGKDHFGIDLVSGPNARISSVLGGTVIFAGWTLETGYVMYIQHESNLISVYKHNAELLKKTGDRIKAGEAIAIVGNTGELTSGPHLHFELWYEGKALNPEQYIDF</sequence>
<dbReference type="InterPro" id="IPR011055">
    <property type="entry name" value="Dup_hybrid_motif"/>
</dbReference>
<dbReference type="SUPFAM" id="SSF51261">
    <property type="entry name" value="Duplicated hybrid motif"/>
    <property type="match status" value="1"/>
</dbReference>
<dbReference type="PANTHER" id="PTHR21666:SF289">
    <property type="entry name" value="L-ALA--D-GLU ENDOPEPTIDASE"/>
    <property type="match status" value="1"/>
</dbReference>
<protein>
    <submittedName>
        <fullName evidence="4">Peptidoglycan DD-metalloendopeptidase family protein</fullName>
    </submittedName>
</protein>